<dbReference type="RefSeq" id="WP_252767709.1">
    <property type="nucleotide sequence ID" value="NZ_JAMXMC010000001.1"/>
</dbReference>
<dbReference type="PANTHER" id="PTHR33164">
    <property type="entry name" value="TRANSCRIPTIONAL REGULATOR, MARR FAMILY"/>
    <property type="match status" value="1"/>
</dbReference>
<dbReference type="EMBL" id="JAMXMC010000001">
    <property type="protein sequence ID" value="MCO5975259.1"/>
    <property type="molecule type" value="Genomic_DNA"/>
</dbReference>
<dbReference type="InterPro" id="IPR036390">
    <property type="entry name" value="WH_DNA-bd_sf"/>
</dbReference>
<dbReference type="SUPFAM" id="SSF46785">
    <property type="entry name" value="Winged helix' DNA-binding domain"/>
    <property type="match status" value="1"/>
</dbReference>
<dbReference type="InterPro" id="IPR036388">
    <property type="entry name" value="WH-like_DNA-bd_sf"/>
</dbReference>
<dbReference type="InterPro" id="IPR000835">
    <property type="entry name" value="HTH_MarR-typ"/>
</dbReference>
<dbReference type="PANTHER" id="PTHR33164:SF105">
    <property type="entry name" value="TRANSCRIPTIONAL REPRESSOR PROTEIN-RELATED"/>
    <property type="match status" value="1"/>
</dbReference>
<dbReference type="InterPro" id="IPR039422">
    <property type="entry name" value="MarR/SlyA-like"/>
</dbReference>
<accession>A0ABT1BH38</accession>
<dbReference type="Proteomes" id="UP001204851">
    <property type="component" value="Unassembled WGS sequence"/>
</dbReference>
<protein>
    <submittedName>
        <fullName evidence="2">MarR family winged helix-turn-helix transcriptional regulator</fullName>
    </submittedName>
</protein>
<sequence length="158" mass="17838">MTSVDATDVANRVSNCTCARLRRLTRRMTALYDRELAQTGLRLTQYSLLATLRREGRDHGVAVSDLASAMDMDRTTLTRNLRPLVDQGLIDLHSDPADARVRRAQITAKGNAVFVDAQPYWRVAQDFVNRTLGEDNVGAFHDWLDRVTPAFRAEHPEE</sequence>
<proteinExistence type="predicted"/>
<dbReference type="PROSITE" id="PS50995">
    <property type="entry name" value="HTH_MARR_2"/>
    <property type="match status" value="1"/>
</dbReference>
<organism evidence="2 3">
    <name type="scientific">Ideonella oryzae</name>
    <dbReference type="NCBI Taxonomy" id="2937441"/>
    <lineage>
        <taxon>Bacteria</taxon>
        <taxon>Pseudomonadati</taxon>
        <taxon>Pseudomonadota</taxon>
        <taxon>Betaproteobacteria</taxon>
        <taxon>Burkholderiales</taxon>
        <taxon>Sphaerotilaceae</taxon>
        <taxon>Ideonella</taxon>
    </lineage>
</organism>
<comment type="caution">
    <text evidence="2">The sequence shown here is derived from an EMBL/GenBank/DDBJ whole genome shotgun (WGS) entry which is preliminary data.</text>
</comment>
<gene>
    <name evidence="2" type="ORF">M0L44_00800</name>
</gene>
<feature type="domain" description="HTH marR-type" evidence="1">
    <location>
        <begin position="14"/>
        <end position="149"/>
    </location>
</feature>
<evidence type="ECO:0000313" key="2">
    <source>
        <dbReference type="EMBL" id="MCO5975259.1"/>
    </source>
</evidence>
<evidence type="ECO:0000313" key="3">
    <source>
        <dbReference type="Proteomes" id="UP001204851"/>
    </source>
</evidence>
<keyword evidence="3" id="KW-1185">Reference proteome</keyword>
<dbReference type="Gene3D" id="1.10.10.10">
    <property type="entry name" value="Winged helix-like DNA-binding domain superfamily/Winged helix DNA-binding domain"/>
    <property type="match status" value="1"/>
</dbReference>
<dbReference type="SMART" id="SM00347">
    <property type="entry name" value="HTH_MARR"/>
    <property type="match status" value="1"/>
</dbReference>
<evidence type="ECO:0000259" key="1">
    <source>
        <dbReference type="PROSITE" id="PS50995"/>
    </source>
</evidence>
<reference evidence="2 3" key="1">
    <citation type="submission" date="2022-06" db="EMBL/GenBank/DDBJ databases">
        <title>Ideonella sp. NS12-5 Genome sequencing and assembly.</title>
        <authorList>
            <person name="Jung Y."/>
        </authorList>
    </citation>
    <scope>NUCLEOTIDE SEQUENCE [LARGE SCALE GENOMIC DNA]</scope>
    <source>
        <strain evidence="2 3">NS12-5</strain>
    </source>
</reference>
<name>A0ABT1BH38_9BURK</name>
<dbReference type="Pfam" id="PF12802">
    <property type="entry name" value="MarR_2"/>
    <property type="match status" value="1"/>
</dbReference>
<dbReference type="PRINTS" id="PR00598">
    <property type="entry name" value="HTHMARR"/>
</dbReference>